<keyword evidence="3" id="KW-1185">Reference proteome</keyword>
<reference evidence="2 3" key="1">
    <citation type="journal article" date="2019" name="Commun. Biol.">
        <title>The bagworm genome reveals a unique fibroin gene that provides high tensile strength.</title>
        <authorList>
            <person name="Kono N."/>
            <person name="Nakamura H."/>
            <person name="Ohtoshi R."/>
            <person name="Tomita M."/>
            <person name="Numata K."/>
            <person name="Arakawa K."/>
        </authorList>
    </citation>
    <scope>NUCLEOTIDE SEQUENCE [LARGE SCALE GENOMIC DNA]</scope>
</reference>
<feature type="region of interest" description="Disordered" evidence="1">
    <location>
        <begin position="18"/>
        <end position="38"/>
    </location>
</feature>
<evidence type="ECO:0000313" key="2">
    <source>
        <dbReference type="EMBL" id="GBP62794.1"/>
    </source>
</evidence>
<evidence type="ECO:0000256" key="1">
    <source>
        <dbReference type="SAM" id="MobiDB-lite"/>
    </source>
</evidence>
<protein>
    <submittedName>
        <fullName evidence="2">Uncharacterized protein</fullName>
    </submittedName>
</protein>
<gene>
    <name evidence="2" type="ORF">EVAR_50623_1</name>
</gene>
<proteinExistence type="predicted"/>
<name>A0A4C1XJW8_EUMVA</name>
<evidence type="ECO:0000313" key="3">
    <source>
        <dbReference type="Proteomes" id="UP000299102"/>
    </source>
</evidence>
<dbReference type="AlphaFoldDB" id="A0A4C1XJW8"/>
<dbReference type="EMBL" id="BGZK01000850">
    <property type="protein sequence ID" value="GBP62794.1"/>
    <property type="molecule type" value="Genomic_DNA"/>
</dbReference>
<organism evidence="2 3">
    <name type="scientific">Eumeta variegata</name>
    <name type="common">Bagworm moth</name>
    <name type="synonym">Eumeta japonica</name>
    <dbReference type="NCBI Taxonomy" id="151549"/>
    <lineage>
        <taxon>Eukaryota</taxon>
        <taxon>Metazoa</taxon>
        <taxon>Ecdysozoa</taxon>
        <taxon>Arthropoda</taxon>
        <taxon>Hexapoda</taxon>
        <taxon>Insecta</taxon>
        <taxon>Pterygota</taxon>
        <taxon>Neoptera</taxon>
        <taxon>Endopterygota</taxon>
        <taxon>Lepidoptera</taxon>
        <taxon>Glossata</taxon>
        <taxon>Ditrysia</taxon>
        <taxon>Tineoidea</taxon>
        <taxon>Psychidae</taxon>
        <taxon>Oiketicinae</taxon>
        <taxon>Eumeta</taxon>
    </lineage>
</organism>
<accession>A0A4C1XJW8</accession>
<sequence>MVGTAKLFRCVADRKLASYQPKSPPSPRRPLTLGPAPPPRPFMTIIIVATKICDTRKSLRETTHGKVYYRSAAISLTDVFWQYRGLGATFLQQFDVER</sequence>
<comment type="caution">
    <text evidence="2">The sequence shown here is derived from an EMBL/GenBank/DDBJ whole genome shotgun (WGS) entry which is preliminary data.</text>
</comment>
<dbReference type="Proteomes" id="UP000299102">
    <property type="component" value="Unassembled WGS sequence"/>
</dbReference>